<feature type="region of interest" description="Disordered" evidence="7">
    <location>
        <begin position="1"/>
        <end position="82"/>
    </location>
</feature>
<dbReference type="PANTHER" id="PTHR43650">
    <property type="entry name" value="PYROPHOSPHATE--FRUCTOSE 6-PHOSPHATE 1-PHOSPHOTRANSFERASE"/>
    <property type="match status" value="1"/>
</dbReference>
<reference evidence="9" key="1">
    <citation type="submission" date="2021-02" db="EMBL/GenBank/DDBJ databases">
        <authorList>
            <person name="Dougan E. K."/>
            <person name="Rhodes N."/>
            <person name="Thang M."/>
            <person name="Chan C."/>
        </authorList>
    </citation>
    <scope>NUCLEOTIDE SEQUENCE</scope>
</reference>
<organism evidence="9 10">
    <name type="scientific">Symbiodinium necroappetens</name>
    <dbReference type="NCBI Taxonomy" id="1628268"/>
    <lineage>
        <taxon>Eukaryota</taxon>
        <taxon>Sar</taxon>
        <taxon>Alveolata</taxon>
        <taxon>Dinophyceae</taxon>
        <taxon>Suessiales</taxon>
        <taxon>Symbiodiniaceae</taxon>
        <taxon>Symbiodinium</taxon>
    </lineage>
</organism>
<evidence type="ECO:0000256" key="3">
    <source>
        <dbReference type="ARBA" id="ARBA00022723"/>
    </source>
</evidence>
<dbReference type="Gene3D" id="3.40.50.450">
    <property type="match status" value="1"/>
</dbReference>
<evidence type="ECO:0000256" key="2">
    <source>
        <dbReference type="ARBA" id="ARBA00022679"/>
    </source>
</evidence>
<dbReference type="PANTHER" id="PTHR43650:SF17">
    <property type="entry name" value="PYROPHOSPHATE--FRUCTOSE 6-PHOSPHATE 1-PHOSPHOTRANSFERASE SUBUNIT ALPHA 1"/>
    <property type="match status" value="1"/>
</dbReference>
<dbReference type="InterPro" id="IPR035966">
    <property type="entry name" value="PKF_sf"/>
</dbReference>
<dbReference type="GO" id="GO:0009749">
    <property type="term" value="P:response to glucose"/>
    <property type="evidence" value="ECO:0007669"/>
    <property type="project" value="TreeGrafter"/>
</dbReference>
<keyword evidence="6" id="KW-0324">Glycolysis</keyword>
<protein>
    <submittedName>
        <fullName evidence="9">PFP-ALPHA protein</fullName>
    </submittedName>
</protein>
<evidence type="ECO:0000313" key="9">
    <source>
        <dbReference type="EMBL" id="CAE7916594.1"/>
    </source>
</evidence>
<keyword evidence="2" id="KW-0808">Transferase</keyword>
<evidence type="ECO:0000313" key="10">
    <source>
        <dbReference type="Proteomes" id="UP000601435"/>
    </source>
</evidence>
<keyword evidence="3" id="KW-0479">Metal-binding</keyword>
<evidence type="ECO:0000256" key="5">
    <source>
        <dbReference type="ARBA" id="ARBA00022842"/>
    </source>
</evidence>
<dbReference type="Gene3D" id="1.10.10.480">
    <property type="entry name" value="Phosphofructokinase, domain 3"/>
    <property type="match status" value="1"/>
</dbReference>
<feature type="domain" description="Phosphofructokinase" evidence="8">
    <location>
        <begin position="96"/>
        <end position="338"/>
    </location>
</feature>
<dbReference type="Pfam" id="PF00365">
    <property type="entry name" value="PFK"/>
    <property type="match status" value="1"/>
</dbReference>
<accession>A0A813BQM0</accession>
<dbReference type="AlphaFoldDB" id="A0A813BQM0"/>
<dbReference type="GO" id="GO:0015979">
    <property type="term" value="P:photosynthesis"/>
    <property type="evidence" value="ECO:0007669"/>
    <property type="project" value="TreeGrafter"/>
</dbReference>
<name>A0A813BQM0_9DINO</name>
<keyword evidence="4" id="KW-0418">Kinase</keyword>
<feature type="compositionally biased region" description="Low complexity" evidence="7">
    <location>
        <begin position="52"/>
        <end position="70"/>
    </location>
</feature>
<dbReference type="OrthoDB" id="537915at2759"/>
<dbReference type="GO" id="GO:0003872">
    <property type="term" value="F:6-phosphofructokinase activity"/>
    <property type="evidence" value="ECO:0007669"/>
    <property type="project" value="InterPro"/>
</dbReference>
<dbReference type="Proteomes" id="UP000601435">
    <property type="component" value="Unassembled WGS sequence"/>
</dbReference>
<evidence type="ECO:0000256" key="6">
    <source>
        <dbReference type="ARBA" id="ARBA00023152"/>
    </source>
</evidence>
<sequence>SGHHKEAKLEVMPDQELNVLQLLPEKPKRGMTRDDSLQGISSHSEGNLPVQDSPSSSGADAGKGSSSTKANPVSPTPQEPISPLLDKFDLRRFHQRIGIVLIGRSGPGVNNVLMGLFDYLQVWSGTVVCITMGLAGLVNGYSFELTEELLAPHRNQGGCDLLGQSQPEDIAKLGGELQSCASTCRRLKLDGLVVWGGRNVHSWTARLAEYFAEHKARTCVVGVPASVQSDLPLIEQTLGYDTVCKLYSSIVGNLAIKAASSGSIWCFVRIPGRSISHIAAEVALLTHPHVVLMSSDTGNEQLGLTDVTQMICNVIEIRSKEGNNNGVVLVPDQLLASVFEMKQLFREIYEIYTACPECFANLNTNGIIDMPVVQHLLPPLTAALFKSMPERVRVQICRVVVEGEFCRGGNIDLGTVETEVIFKSMVESELTRRVVMGKFRGPFQAITYSLPYQARAALPSNFDCDLGYTIGYTAGTFVTQERTGVLVDVTKLKEDVKHWEVFGTPISSLLTFHARGLCSGPLSNCFPPDAFAHQN</sequence>
<dbReference type="GO" id="GO:0005829">
    <property type="term" value="C:cytosol"/>
    <property type="evidence" value="ECO:0007669"/>
    <property type="project" value="TreeGrafter"/>
</dbReference>
<evidence type="ECO:0000256" key="7">
    <source>
        <dbReference type="SAM" id="MobiDB-lite"/>
    </source>
</evidence>
<dbReference type="GO" id="GO:0047334">
    <property type="term" value="F:diphosphate-fructose-6-phosphate 1-phosphotransferase activity"/>
    <property type="evidence" value="ECO:0007669"/>
    <property type="project" value="TreeGrafter"/>
</dbReference>
<keyword evidence="10" id="KW-1185">Reference proteome</keyword>
<dbReference type="EMBL" id="CAJNJA010076053">
    <property type="protein sequence ID" value="CAE7916594.1"/>
    <property type="molecule type" value="Genomic_DNA"/>
</dbReference>
<gene>
    <name evidence="9" type="primary">PFP-ALPHA</name>
    <name evidence="9" type="ORF">SNEC2469_LOCUS31422</name>
</gene>
<dbReference type="Gene3D" id="3.40.50.460">
    <property type="entry name" value="Phosphofructokinase domain"/>
    <property type="match status" value="1"/>
</dbReference>
<dbReference type="SUPFAM" id="SSF53784">
    <property type="entry name" value="Phosphofructokinase"/>
    <property type="match status" value="1"/>
</dbReference>
<evidence type="ECO:0000259" key="8">
    <source>
        <dbReference type="Pfam" id="PF00365"/>
    </source>
</evidence>
<proteinExistence type="predicted"/>
<dbReference type="InterPro" id="IPR000023">
    <property type="entry name" value="Phosphofructokinase_dom"/>
</dbReference>
<feature type="non-terminal residue" evidence="9">
    <location>
        <position position="1"/>
    </location>
</feature>
<evidence type="ECO:0000256" key="1">
    <source>
        <dbReference type="ARBA" id="ARBA00022490"/>
    </source>
</evidence>
<feature type="compositionally biased region" description="Basic and acidic residues" evidence="7">
    <location>
        <begin position="25"/>
        <end position="36"/>
    </location>
</feature>
<evidence type="ECO:0000256" key="4">
    <source>
        <dbReference type="ARBA" id="ARBA00022777"/>
    </source>
</evidence>
<comment type="caution">
    <text evidence="9">The sequence shown here is derived from an EMBL/GenBank/DDBJ whole genome shotgun (WGS) entry which is preliminary data.</text>
</comment>
<keyword evidence="5" id="KW-0460">Magnesium</keyword>
<dbReference type="UniPathway" id="UPA00109">
    <property type="reaction ID" value="UER00182"/>
</dbReference>
<keyword evidence="1" id="KW-0963">Cytoplasm</keyword>
<dbReference type="GO" id="GO:0046872">
    <property type="term" value="F:metal ion binding"/>
    <property type="evidence" value="ECO:0007669"/>
    <property type="project" value="UniProtKB-KW"/>
</dbReference>